<comment type="caution">
    <text evidence="3">The sequence shown here is derived from an EMBL/GenBank/DDBJ whole genome shotgun (WGS) entry which is preliminary data.</text>
</comment>
<accession>A0ABX0GY62</accession>
<evidence type="ECO:0008006" key="5">
    <source>
        <dbReference type="Google" id="ProtNLM"/>
    </source>
</evidence>
<dbReference type="Proteomes" id="UP000800981">
    <property type="component" value="Unassembled WGS sequence"/>
</dbReference>
<evidence type="ECO:0000256" key="1">
    <source>
        <dbReference type="SAM" id="Coils"/>
    </source>
</evidence>
<evidence type="ECO:0000313" key="3">
    <source>
        <dbReference type="EMBL" id="NHC14534.1"/>
    </source>
</evidence>
<dbReference type="SUPFAM" id="SSF140453">
    <property type="entry name" value="EsxAB dimer-like"/>
    <property type="match status" value="1"/>
</dbReference>
<reference evidence="3 4" key="1">
    <citation type="submission" date="2020-03" db="EMBL/GenBank/DDBJ databases">
        <title>Two novel Motilibacter sp.</title>
        <authorList>
            <person name="Liu S."/>
        </authorList>
    </citation>
    <scope>NUCLEOTIDE SEQUENCE [LARGE SCALE GENOMIC DNA]</scope>
    <source>
        <strain evidence="3 4">E257</strain>
    </source>
</reference>
<dbReference type="RefSeq" id="WP_166282157.1">
    <property type="nucleotide sequence ID" value="NZ_JAANNP010000007.1"/>
</dbReference>
<dbReference type="EMBL" id="JAANNP010000007">
    <property type="protein sequence ID" value="NHC14534.1"/>
    <property type="molecule type" value="Genomic_DNA"/>
</dbReference>
<evidence type="ECO:0000256" key="2">
    <source>
        <dbReference type="SAM" id="Phobius"/>
    </source>
</evidence>
<name>A0ABX0GY62_9ACTN</name>
<proteinExistence type="predicted"/>
<sequence length="434" mass="45356">MTARPRDWSPLALVDPVPGDAAAVESAAVRMGTMAAELEQQARRLRRLATPQTWEGEAGREFRSAATDLAEDLERLRGRYEAAAGELRTWSRELSAAQDDSLRALRAAQDVEAAAATSSGAAAGAAEAPDLAVPRRMLEDAVARRDAAARRAAHAIEQAMHDDGLRDSWLQRFAGAHPVVVAWMKVASEVAALAGLALALVAVTTLAAVPAAVLLILAGLGLVVDGLLWGMGEGDGLSVVLGVVNLATAGLGVAGARVLADGWGSSVSAAKGVARERAEDGVRAANAAKVSLAERTVQRARPGGAAHARARSILADVDARARHAGDVAAAGVGQPASRPGLGRRLWTFDRASAQQVAAARWFRDSYRSSEVEKAYARMKAAAWALGGSGASGVSTEAYDRWRQKWATSAAPWKDAWGTVRTAAGADQRRRPVTP</sequence>
<organism evidence="3 4">
    <name type="scientific">Motilibacter deserti</name>
    <dbReference type="NCBI Taxonomy" id="2714956"/>
    <lineage>
        <taxon>Bacteria</taxon>
        <taxon>Bacillati</taxon>
        <taxon>Actinomycetota</taxon>
        <taxon>Actinomycetes</taxon>
        <taxon>Motilibacterales</taxon>
        <taxon>Motilibacteraceae</taxon>
        <taxon>Motilibacter</taxon>
    </lineage>
</organism>
<feature type="coiled-coil region" evidence="1">
    <location>
        <begin position="66"/>
        <end position="93"/>
    </location>
</feature>
<dbReference type="Gene3D" id="1.10.287.1060">
    <property type="entry name" value="ESAT-6-like"/>
    <property type="match status" value="1"/>
</dbReference>
<feature type="transmembrane region" description="Helical" evidence="2">
    <location>
        <begin position="236"/>
        <end position="260"/>
    </location>
</feature>
<gene>
    <name evidence="3" type="ORF">G9H71_12175</name>
</gene>
<keyword evidence="1" id="KW-0175">Coiled coil</keyword>
<keyword evidence="2" id="KW-0472">Membrane</keyword>
<keyword evidence="4" id="KW-1185">Reference proteome</keyword>
<feature type="transmembrane region" description="Helical" evidence="2">
    <location>
        <begin position="191"/>
        <end position="224"/>
    </location>
</feature>
<keyword evidence="2" id="KW-1133">Transmembrane helix</keyword>
<evidence type="ECO:0000313" key="4">
    <source>
        <dbReference type="Proteomes" id="UP000800981"/>
    </source>
</evidence>
<keyword evidence="2" id="KW-0812">Transmembrane</keyword>
<dbReference type="InterPro" id="IPR036689">
    <property type="entry name" value="ESAT-6-like_sf"/>
</dbReference>
<protein>
    <recommendedName>
        <fullName evidence="5">WXG100 family type VII secretion target</fullName>
    </recommendedName>
</protein>